<accession>A0AAF3F0Q7</accession>
<organism evidence="2 3">
    <name type="scientific">Mesorhabditis belari</name>
    <dbReference type="NCBI Taxonomy" id="2138241"/>
    <lineage>
        <taxon>Eukaryota</taxon>
        <taxon>Metazoa</taxon>
        <taxon>Ecdysozoa</taxon>
        <taxon>Nematoda</taxon>
        <taxon>Chromadorea</taxon>
        <taxon>Rhabditida</taxon>
        <taxon>Rhabditina</taxon>
        <taxon>Rhabditomorpha</taxon>
        <taxon>Rhabditoidea</taxon>
        <taxon>Rhabditidae</taxon>
        <taxon>Mesorhabditinae</taxon>
        <taxon>Mesorhabditis</taxon>
    </lineage>
</organism>
<keyword evidence="1" id="KW-0812">Transmembrane</keyword>
<proteinExistence type="predicted"/>
<dbReference type="WBParaSite" id="MBELARI_LOCUS20085">
    <property type="protein sequence ID" value="MBELARI_LOCUS20085"/>
    <property type="gene ID" value="MBELARI_LOCUS20085"/>
</dbReference>
<sequence>MVALNFAEEKPKVEQVKEKVEEEQIEVPPVYKSDFELPKSRSRNGLQIVATTITVQVATLIIFASFFKQYNFPIGHTLKMSIIVTWWCSSQLVASFITRKVIISYWSTGNHFPVGLMKLLMILYMVSSYFALCTILFFAYYKNLLLNSDLRPQLLAFSILIPLHLILAIGWWRIEEKMIAKENHREISLFSPKGLGGFLKKFYE</sequence>
<dbReference type="AlphaFoldDB" id="A0AAF3F0Q7"/>
<keyword evidence="1" id="KW-1133">Transmembrane helix</keyword>
<evidence type="ECO:0000313" key="2">
    <source>
        <dbReference type="Proteomes" id="UP000887575"/>
    </source>
</evidence>
<dbReference type="Proteomes" id="UP000887575">
    <property type="component" value="Unassembled WGS sequence"/>
</dbReference>
<evidence type="ECO:0000256" key="1">
    <source>
        <dbReference type="SAM" id="Phobius"/>
    </source>
</evidence>
<feature type="transmembrane region" description="Helical" evidence="1">
    <location>
        <begin position="78"/>
        <end position="98"/>
    </location>
</feature>
<protein>
    <submittedName>
        <fullName evidence="3">Uncharacterized protein</fullName>
    </submittedName>
</protein>
<reference evidence="3" key="1">
    <citation type="submission" date="2024-02" db="UniProtKB">
        <authorList>
            <consortium name="WormBaseParasite"/>
        </authorList>
    </citation>
    <scope>IDENTIFICATION</scope>
</reference>
<keyword evidence="2" id="KW-1185">Reference proteome</keyword>
<feature type="transmembrane region" description="Helical" evidence="1">
    <location>
        <begin position="153"/>
        <end position="172"/>
    </location>
</feature>
<feature type="transmembrane region" description="Helical" evidence="1">
    <location>
        <begin position="119"/>
        <end position="141"/>
    </location>
</feature>
<keyword evidence="1" id="KW-0472">Membrane</keyword>
<evidence type="ECO:0000313" key="3">
    <source>
        <dbReference type="WBParaSite" id="MBELARI_LOCUS20085"/>
    </source>
</evidence>
<name>A0AAF3F0Q7_9BILA</name>
<feature type="transmembrane region" description="Helical" evidence="1">
    <location>
        <begin position="46"/>
        <end position="66"/>
    </location>
</feature>